<name>A0A1G9GCV6_9ACTN</name>
<keyword evidence="2" id="KW-1185">Reference proteome</keyword>
<reference evidence="1 2" key="1">
    <citation type="submission" date="2016-10" db="EMBL/GenBank/DDBJ databases">
        <authorList>
            <person name="de Groot N.N."/>
        </authorList>
    </citation>
    <scope>NUCLEOTIDE SEQUENCE [LARGE SCALE GENOMIC DNA]</scope>
    <source>
        <strain evidence="1 2">CGMCC 4.5727</strain>
    </source>
</reference>
<dbReference type="Proteomes" id="UP000199155">
    <property type="component" value="Unassembled WGS sequence"/>
</dbReference>
<proteinExistence type="predicted"/>
<sequence length="103" mass="11354">MRNRLPVENGGQQLTSLFVEPYGEDFWMKPGEVFTVIASVDADVEIEFSVIVKPDHITVWMFHDEDPYNAVLDFTVVGKDGATLACGHQRPPDSAEASPDTGT</sequence>
<accession>A0A1G9GCV6</accession>
<evidence type="ECO:0000313" key="1">
    <source>
        <dbReference type="EMBL" id="SDK98113.1"/>
    </source>
</evidence>
<dbReference type="RefSeq" id="WP_245769602.1">
    <property type="nucleotide sequence ID" value="NZ_FNFF01000015.1"/>
</dbReference>
<protein>
    <submittedName>
        <fullName evidence="1">Uncharacterized protein</fullName>
    </submittedName>
</protein>
<gene>
    <name evidence="1" type="ORF">SAMN05421806_115114</name>
</gene>
<dbReference type="AlphaFoldDB" id="A0A1G9GCV6"/>
<dbReference type="EMBL" id="FNFF01000015">
    <property type="protein sequence ID" value="SDK98113.1"/>
    <property type="molecule type" value="Genomic_DNA"/>
</dbReference>
<organism evidence="1 2">
    <name type="scientific">Streptomyces indicus</name>
    <dbReference type="NCBI Taxonomy" id="417292"/>
    <lineage>
        <taxon>Bacteria</taxon>
        <taxon>Bacillati</taxon>
        <taxon>Actinomycetota</taxon>
        <taxon>Actinomycetes</taxon>
        <taxon>Kitasatosporales</taxon>
        <taxon>Streptomycetaceae</taxon>
        <taxon>Streptomyces</taxon>
    </lineage>
</organism>
<evidence type="ECO:0000313" key="2">
    <source>
        <dbReference type="Proteomes" id="UP000199155"/>
    </source>
</evidence>